<name>A0ABR8CTC6_9NOST</name>
<dbReference type="InterPro" id="IPR050664">
    <property type="entry name" value="Octanoyltrans_LipM/LipL"/>
</dbReference>
<dbReference type="Gene3D" id="3.30.930.10">
    <property type="entry name" value="Bira Bifunctional Protein, Domain 2"/>
    <property type="match status" value="1"/>
</dbReference>
<dbReference type="InterPro" id="IPR004143">
    <property type="entry name" value="BPL_LPL_catalytic"/>
</dbReference>
<evidence type="ECO:0000313" key="3">
    <source>
        <dbReference type="Proteomes" id="UP000607281"/>
    </source>
</evidence>
<proteinExistence type="predicted"/>
<comment type="caution">
    <text evidence="2">The sequence shown here is derived from an EMBL/GenBank/DDBJ whole genome shotgun (WGS) entry which is preliminary data.</text>
</comment>
<dbReference type="Proteomes" id="UP000607281">
    <property type="component" value="Unassembled WGS sequence"/>
</dbReference>
<dbReference type="PANTHER" id="PTHR43679:SF2">
    <property type="entry name" value="OCTANOYL-[GCVH]:PROTEIN N-OCTANOYLTRANSFERASE"/>
    <property type="match status" value="1"/>
</dbReference>
<dbReference type="PROSITE" id="PS51733">
    <property type="entry name" value="BPL_LPL_CATALYTIC"/>
    <property type="match status" value="1"/>
</dbReference>
<reference evidence="2 3" key="1">
    <citation type="journal article" date="2020" name="ISME J.">
        <title>Comparative genomics reveals insights into cyanobacterial evolution and habitat adaptation.</title>
        <authorList>
            <person name="Chen M.Y."/>
            <person name="Teng W.K."/>
            <person name="Zhao L."/>
            <person name="Hu C.X."/>
            <person name="Zhou Y.K."/>
            <person name="Han B.P."/>
            <person name="Song L.R."/>
            <person name="Shu W.S."/>
        </authorList>
    </citation>
    <scope>NUCLEOTIDE SEQUENCE [LARGE SCALE GENOMIC DNA]</scope>
    <source>
        <strain evidence="2 3">FACHB-260</strain>
    </source>
</reference>
<dbReference type="GO" id="GO:0016874">
    <property type="term" value="F:ligase activity"/>
    <property type="evidence" value="ECO:0007669"/>
    <property type="project" value="UniProtKB-KW"/>
</dbReference>
<dbReference type="Pfam" id="PF21948">
    <property type="entry name" value="LplA-B_cat"/>
    <property type="match status" value="1"/>
</dbReference>
<dbReference type="SUPFAM" id="SSF55681">
    <property type="entry name" value="Class II aaRS and biotin synthetases"/>
    <property type="match status" value="1"/>
</dbReference>
<accession>A0ABR8CTC6</accession>
<protein>
    <submittedName>
        <fullName evidence="2">Lipoate--protein ligase family protein</fullName>
    </submittedName>
</protein>
<evidence type="ECO:0000313" key="2">
    <source>
        <dbReference type="EMBL" id="MBD2346133.1"/>
    </source>
</evidence>
<organism evidence="2 3">
    <name type="scientific">Anabaena subtropica FACHB-260</name>
    <dbReference type="NCBI Taxonomy" id="2692884"/>
    <lineage>
        <taxon>Bacteria</taxon>
        <taxon>Bacillati</taxon>
        <taxon>Cyanobacteriota</taxon>
        <taxon>Cyanophyceae</taxon>
        <taxon>Nostocales</taxon>
        <taxon>Nostocaceae</taxon>
        <taxon>Anabaena</taxon>
    </lineage>
</organism>
<dbReference type="RefSeq" id="WP_190408559.1">
    <property type="nucleotide sequence ID" value="NZ_JACJRF010000037.1"/>
</dbReference>
<gene>
    <name evidence="2" type="ORF">H6G18_18565</name>
</gene>
<evidence type="ECO:0000259" key="1">
    <source>
        <dbReference type="PROSITE" id="PS51733"/>
    </source>
</evidence>
<feature type="domain" description="BPL/LPL catalytic" evidence="1">
    <location>
        <begin position="34"/>
        <end position="222"/>
    </location>
</feature>
<keyword evidence="2" id="KW-0436">Ligase</keyword>
<dbReference type="CDD" id="cd16443">
    <property type="entry name" value="LplA"/>
    <property type="match status" value="1"/>
</dbReference>
<keyword evidence="3" id="KW-1185">Reference proteome</keyword>
<dbReference type="InterPro" id="IPR045864">
    <property type="entry name" value="aa-tRNA-synth_II/BPL/LPL"/>
</dbReference>
<sequence>MHNKQVWRLIPLLEASGNVQMKIDRWLLAQHQSGKHPPTLRFYTWSPPAISLGYHQRQYPQHWQKLIWKGQKLDLVRRPTGGRAVLHQGDLTYAVVTSGLVGNRMAAYQKICEFLIQGWKAIAIELTYGTAGRGYIHNPNCFGTATGADLVLPNGTKMIGSAQLRRGGVILQHGSMRLQPDAELFAQVFGAESFTPVQLNLSVEQIMTALTTAASDCFEMQLELQPLSQFEWDEIQAQPNLEC</sequence>
<dbReference type="EMBL" id="JACJRF010000037">
    <property type="protein sequence ID" value="MBD2346133.1"/>
    <property type="molecule type" value="Genomic_DNA"/>
</dbReference>
<dbReference type="PANTHER" id="PTHR43679">
    <property type="entry name" value="OCTANOYLTRANSFERASE LIPM-RELATED"/>
    <property type="match status" value="1"/>
</dbReference>